<evidence type="ECO:0000313" key="4">
    <source>
        <dbReference type="Proteomes" id="UP000249393"/>
    </source>
</evidence>
<proteinExistence type="predicted"/>
<dbReference type="InterPro" id="IPR036188">
    <property type="entry name" value="FAD/NAD-bd_sf"/>
</dbReference>
<sequence>MRPQNLTAASAYRETSYWLETCRDDLTPRAPLSGQVTVDVAILGGGYSGLWTAYYLLRDNPGLEVAILEKDICGYGASGRNGGWCSSRYPLDAATLANRYGVEVGHKTLQAMYDAVEEVGRVCAREGIDAEYRQTGILSLARGKAQLPAIQRAHSAYERLGFGDQNRLLGAEAAREKVHATQVEGALYSPKSATVHPAKLVRGLARAIERLGGVIYEGSAVTRFEPGDSPRLHTDNGLLIARKAMVAAGEAYLTQQPRYRRALLPMSSLIVLTEPLSARQWSSIGWAGGEGLGSQVNMVDYLTKTTDGRILYGSRGAPYHMRSNMDQPWDAATAKAMRETLVEWFPALEGVAFTHSWAGYLGVSRDWTPTVSFDPSTKIGQLFGYTGRGVSTTNISARILAGKITGRPTGLEFLPSVDNRSPRWEPEPLRWLGVRYVQDGFARMDAAMKAGRPAPLDAPLVRLLSKQ</sequence>
<keyword evidence="1" id="KW-0560">Oxidoreductase</keyword>
<dbReference type="GO" id="GO:0005737">
    <property type="term" value="C:cytoplasm"/>
    <property type="evidence" value="ECO:0007669"/>
    <property type="project" value="TreeGrafter"/>
</dbReference>
<dbReference type="Pfam" id="PF01266">
    <property type="entry name" value="DAO"/>
    <property type="match status" value="1"/>
</dbReference>
<dbReference type="RefSeq" id="WP_304277316.1">
    <property type="nucleotide sequence ID" value="NZ_QFQZ01000026.1"/>
</dbReference>
<evidence type="ECO:0000313" key="3">
    <source>
        <dbReference type="EMBL" id="PZR34492.1"/>
    </source>
</evidence>
<dbReference type="PANTHER" id="PTHR13847">
    <property type="entry name" value="SARCOSINE DEHYDROGENASE-RELATED"/>
    <property type="match status" value="1"/>
</dbReference>
<accession>A0A2W5V5D4</accession>
<dbReference type="PANTHER" id="PTHR13847:SF285">
    <property type="entry name" value="FAD DEPENDENT OXIDOREDUCTASE DOMAIN-CONTAINING PROTEIN"/>
    <property type="match status" value="1"/>
</dbReference>
<name>A0A2W5V5D4_9CAUL</name>
<evidence type="ECO:0000259" key="2">
    <source>
        <dbReference type="Pfam" id="PF01266"/>
    </source>
</evidence>
<dbReference type="SUPFAM" id="SSF51905">
    <property type="entry name" value="FAD/NAD(P)-binding domain"/>
    <property type="match status" value="1"/>
</dbReference>
<dbReference type="AlphaFoldDB" id="A0A2W5V5D4"/>
<organism evidence="3 4">
    <name type="scientific">Caulobacter segnis</name>
    <dbReference type="NCBI Taxonomy" id="88688"/>
    <lineage>
        <taxon>Bacteria</taxon>
        <taxon>Pseudomonadati</taxon>
        <taxon>Pseudomonadota</taxon>
        <taxon>Alphaproteobacteria</taxon>
        <taxon>Caulobacterales</taxon>
        <taxon>Caulobacteraceae</taxon>
        <taxon>Caulobacter</taxon>
    </lineage>
</organism>
<gene>
    <name evidence="3" type="ORF">DI526_10285</name>
</gene>
<reference evidence="3 4" key="1">
    <citation type="submission" date="2017-08" db="EMBL/GenBank/DDBJ databases">
        <title>Infants hospitalized years apart are colonized by the same room-sourced microbial strains.</title>
        <authorList>
            <person name="Brooks B."/>
            <person name="Olm M.R."/>
            <person name="Firek B.A."/>
            <person name="Baker R."/>
            <person name="Thomas B.C."/>
            <person name="Morowitz M.J."/>
            <person name="Banfield J.F."/>
        </authorList>
    </citation>
    <scope>NUCLEOTIDE SEQUENCE [LARGE SCALE GENOMIC DNA]</scope>
    <source>
        <strain evidence="3">S2_003_000_R2_4</strain>
    </source>
</reference>
<dbReference type="InterPro" id="IPR006076">
    <property type="entry name" value="FAD-dep_OxRdtase"/>
</dbReference>
<protein>
    <submittedName>
        <fullName evidence="3">FAD-dependent oxidoreductase</fullName>
    </submittedName>
</protein>
<comment type="caution">
    <text evidence="3">The sequence shown here is derived from an EMBL/GenBank/DDBJ whole genome shotgun (WGS) entry which is preliminary data.</text>
</comment>
<dbReference type="Proteomes" id="UP000249393">
    <property type="component" value="Unassembled WGS sequence"/>
</dbReference>
<dbReference type="Gene3D" id="3.30.9.10">
    <property type="entry name" value="D-Amino Acid Oxidase, subunit A, domain 2"/>
    <property type="match status" value="1"/>
</dbReference>
<feature type="domain" description="FAD dependent oxidoreductase" evidence="2">
    <location>
        <begin position="39"/>
        <end position="401"/>
    </location>
</feature>
<evidence type="ECO:0000256" key="1">
    <source>
        <dbReference type="ARBA" id="ARBA00023002"/>
    </source>
</evidence>
<dbReference type="GO" id="GO:0016491">
    <property type="term" value="F:oxidoreductase activity"/>
    <property type="evidence" value="ECO:0007669"/>
    <property type="project" value="UniProtKB-KW"/>
</dbReference>
<dbReference type="Gene3D" id="3.50.50.60">
    <property type="entry name" value="FAD/NAD(P)-binding domain"/>
    <property type="match status" value="1"/>
</dbReference>
<dbReference type="EMBL" id="QFQZ01000026">
    <property type="protein sequence ID" value="PZR34492.1"/>
    <property type="molecule type" value="Genomic_DNA"/>
</dbReference>